<proteinExistence type="predicted"/>
<organism evidence="1 2">
    <name type="scientific">Vulgatibacter incomptus</name>
    <dbReference type="NCBI Taxonomy" id="1391653"/>
    <lineage>
        <taxon>Bacteria</taxon>
        <taxon>Pseudomonadati</taxon>
        <taxon>Myxococcota</taxon>
        <taxon>Myxococcia</taxon>
        <taxon>Myxococcales</taxon>
        <taxon>Cystobacterineae</taxon>
        <taxon>Vulgatibacteraceae</taxon>
        <taxon>Vulgatibacter</taxon>
    </lineage>
</organism>
<dbReference type="RefSeq" id="WP_050725128.1">
    <property type="nucleotide sequence ID" value="NZ_CP012332.1"/>
</dbReference>
<accession>A0A0K1PC94</accession>
<gene>
    <name evidence="1" type="ORF">AKJ08_1106</name>
</gene>
<dbReference type="Proteomes" id="UP000055590">
    <property type="component" value="Chromosome"/>
</dbReference>
<name>A0A0K1PC94_9BACT</name>
<dbReference type="KEGG" id="vin:AKJ08_1106"/>
<sequence>MAIECLNGGAREHGGIGNSDTNLVAWHPFVKVPDLMAKVRAAIEEGRYAAWSKAWLEERSLRLREQKERG</sequence>
<dbReference type="STRING" id="1391653.AKJ08_1106"/>
<dbReference type="AlphaFoldDB" id="A0A0K1PC94"/>
<keyword evidence="2" id="KW-1185">Reference proteome</keyword>
<evidence type="ECO:0000313" key="2">
    <source>
        <dbReference type="Proteomes" id="UP000055590"/>
    </source>
</evidence>
<reference evidence="1 2" key="1">
    <citation type="submission" date="2015-08" db="EMBL/GenBank/DDBJ databases">
        <authorList>
            <person name="Babu N.S."/>
            <person name="Beckwith C.J."/>
            <person name="Beseler K.G."/>
            <person name="Brison A."/>
            <person name="Carone J.V."/>
            <person name="Caskin T.P."/>
            <person name="Diamond M."/>
            <person name="Durham M.E."/>
            <person name="Foxe J.M."/>
            <person name="Go M."/>
            <person name="Henderson B.A."/>
            <person name="Jones I.B."/>
            <person name="McGettigan J.A."/>
            <person name="Micheletti S.J."/>
            <person name="Nasrallah M.E."/>
            <person name="Ortiz D."/>
            <person name="Piller C.R."/>
            <person name="Privatt S.R."/>
            <person name="Schneider S.L."/>
            <person name="Sharp S."/>
            <person name="Smith T.C."/>
            <person name="Stanton J.D."/>
            <person name="Ullery H.E."/>
            <person name="Wilson R.J."/>
            <person name="Serrano M.G."/>
            <person name="Buck G."/>
            <person name="Lee V."/>
            <person name="Wang Y."/>
            <person name="Carvalho R."/>
            <person name="Voegtly L."/>
            <person name="Shi R."/>
            <person name="Duckworth R."/>
            <person name="Johnson A."/>
            <person name="Loviza R."/>
            <person name="Walstead R."/>
            <person name="Shah Z."/>
            <person name="Kiflezghi M."/>
            <person name="Wade K."/>
            <person name="Ball S.L."/>
            <person name="Bradley K.W."/>
            <person name="Asai D.J."/>
            <person name="Bowman C.A."/>
            <person name="Russell D.A."/>
            <person name="Pope W.H."/>
            <person name="Jacobs-Sera D."/>
            <person name="Hendrix R.W."/>
            <person name="Hatfull G.F."/>
        </authorList>
    </citation>
    <scope>NUCLEOTIDE SEQUENCE [LARGE SCALE GENOMIC DNA]</scope>
    <source>
        <strain evidence="1 2">DSM 27710</strain>
    </source>
</reference>
<dbReference type="EMBL" id="CP012332">
    <property type="protein sequence ID" value="AKU90719.1"/>
    <property type="molecule type" value="Genomic_DNA"/>
</dbReference>
<protein>
    <submittedName>
        <fullName evidence="1">tRNA-guanine transglycosylase</fullName>
    </submittedName>
</protein>
<evidence type="ECO:0000313" key="1">
    <source>
        <dbReference type="EMBL" id="AKU90719.1"/>
    </source>
</evidence>